<dbReference type="AlphaFoldDB" id="A0A8H8Z124"/>
<accession>A0A8H8Z124</accession>
<dbReference type="InterPro" id="IPR035919">
    <property type="entry name" value="EAL_sf"/>
</dbReference>
<evidence type="ECO:0000259" key="1">
    <source>
        <dbReference type="PROSITE" id="PS50883"/>
    </source>
</evidence>
<proteinExistence type="predicted"/>
<dbReference type="Pfam" id="PF00563">
    <property type="entry name" value="EAL"/>
    <property type="match status" value="1"/>
</dbReference>
<dbReference type="Gene3D" id="3.20.20.450">
    <property type="entry name" value="EAL domain"/>
    <property type="match status" value="1"/>
</dbReference>
<dbReference type="InterPro" id="IPR050706">
    <property type="entry name" value="Cyclic-di-GMP_PDE-like"/>
</dbReference>
<evidence type="ECO:0000313" key="3">
    <source>
        <dbReference type="Proteomes" id="UP000601736"/>
    </source>
</evidence>
<dbReference type="Proteomes" id="UP000601736">
    <property type="component" value="Unassembled WGS sequence"/>
</dbReference>
<dbReference type="SUPFAM" id="SSF141868">
    <property type="entry name" value="EAL domain-like"/>
    <property type="match status" value="1"/>
</dbReference>
<evidence type="ECO:0000313" key="2">
    <source>
        <dbReference type="EMBL" id="CAE6507400.1"/>
    </source>
</evidence>
<reference evidence="2" key="1">
    <citation type="submission" date="2021-02" db="EMBL/GenBank/DDBJ databases">
        <authorList>
            <person name="Han P."/>
        </authorList>
    </citation>
    <scope>NUCLEOTIDE SEQUENCE</scope>
    <source>
        <strain evidence="2">Nitrosomonas nitrosa 18-3D</strain>
    </source>
</reference>
<dbReference type="CDD" id="cd01948">
    <property type="entry name" value="EAL"/>
    <property type="match status" value="1"/>
</dbReference>
<dbReference type="SMART" id="SM00052">
    <property type="entry name" value="EAL"/>
    <property type="match status" value="1"/>
</dbReference>
<dbReference type="GO" id="GO:0071111">
    <property type="term" value="F:cyclic-guanylate-specific phosphodiesterase activity"/>
    <property type="evidence" value="ECO:0007669"/>
    <property type="project" value="InterPro"/>
</dbReference>
<dbReference type="EMBL" id="CAJNAP010000018">
    <property type="protein sequence ID" value="CAE6507400.1"/>
    <property type="molecule type" value="Genomic_DNA"/>
</dbReference>
<dbReference type="PROSITE" id="PS50883">
    <property type="entry name" value="EAL"/>
    <property type="match status" value="1"/>
</dbReference>
<dbReference type="InterPro" id="IPR001633">
    <property type="entry name" value="EAL_dom"/>
</dbReference>
<comment type="caution">
    <text evidence="2">The sequence shown here is derived from an EMBL/GenBank/DDBJ whole genome shotgun (WGS) entry which is preliminary data.</text>
</comment>
<name>A0A8H8Z124_9PROT</name>
<organism evidence="2 3">
    <name type="scientific">Nitrosomonas nitrosa</name>
    <dbReference type="NCBI Taxonomy" id="52442"/>
    <lineage>
        <taxon>Bacteria</taxon>
        <taxon>Pseudomonadati</taxon>
        <taxon>Pseudomonadota</taxon>
        <taxon>Betaproteobacteria</taxon>
        <taxon>Nitrosomonadales</taxon>
        <taxon>Nitrosomonadaceae</taxon>
        <taxon>Nitrosomonas</taxon>
    </lineage>
</organism>
<protein>
    <submittedName>
        <fullName evidence="2">EAL domain, c-di-GMP-specific phosphodiesterase class I (Or its enzymatically inactive variant)</fullName>
    </submittedName>
</protein>
<sequence length="270" mass="30718">MNASITNTFIAKDKFELIQSTIDYPLEQSDDGWISGRFFHHKITSVFQPIINATQNKTLGHIAYILSEGEITLSPWQAFAKAANDEELANLDSLCRTIHILNYFNKANSSYKLFVEVHPRLLESAQSNHNQTFEDLLNLIGVKTSRVVIEIPPIINRNWKLLQKMIDNYRSHGYQIAATYYKGSSSNWMSDLCNLYPDIVRIKASYLLYHHIINTIIRATHSSGIRILVCDIGAYEQLLAARRSGADYLQGDFLSKPTRAIHAVSPRFTP</sequence>
<dbReference type="PANTHER" id="PTHR33121:SF76">
    <property type="entry name" value="SIGNALING PROTEIN"/>
    <property type="match status" value="1"/>
</dbReference>
<dbReference type="RefSeq" id="WP_204799926.1">
    <property type="nucleotide sequence ID" value="NZ_CAJNAP010000018.1"/>
</dbReference>
<feature type="domain" description="EAL" evidence="1">
    <location>
        <begin position="23"/>
        <end position="270"/>
    </location>
</feature>
<dbReference type="PANTHER" id="PTHR33121">
    <property type="entry name" value="CYCLIC DI-GMP PHOSPHODIESTERASE PDEF"/>
    <property type="match status" value="1"/>
</dbReference>
<gene>
    <name evidence="2" type="ORF">NMYAN_250021</name>
</gene>